<dbReference type="SMART" id="SM00421">
    <property type="entry name" value="HTH_LUXR"/>
    <property type="match status" value="1"/>
</dbReference>
<dbReference type="RefSeq" id="WP_218445789.1">
    <property type="nucleotide sequence ID" value="NZ_JAGSPA010000003.1"/>
</dbReference>
<sequence length="110" mass="11724">MMAAVMPISSAQPGDETPPGAAGVTFEQIIEAAPALMSADRAAALDTLTKTEKAVLRVLGEGLADKQIADRLFISDRTLETHLRNLRGKLGLAHRSQMIAMAGVLSIVRW</sequence>
<protein>
    <submittedName>
        <fullName evidence="6">Helix-turn-helix transcriptional regulator</fullName>
    </submittedName>
</protein>
<evidence type="ECO:0000313" key="6">
    <source>
        <dbReference type="EMBL" id="MBV7256947.1"/>
    </source>
</evidence>
<evidence type="ECO:0000313" key="7">
    <source>
        <dbReference type="Proteomes" id="UP000722336"/>
    </source>
</evidence>
<dbReference type="CDD" id="cd06170">
    <property type="entry name" value="LuxR_C_like"/>
    <property type="match status" value="1"/>
</dbReference>
<comment type="caution">
    <text evidence="6">The sequence shown here is derived from an EMBL/GenBank/DDBJ whole genome shotgun (WGS) entry which is preliminary data.</text>
</comment>
<evidence type="ECO:0000256" key="2">
    <source>
        <dbReference type="ARBA" id="ARBA00023125"/>
    </source>
</evidence>
<evidence type="ECO:0000259" key="5">
    <source>
        <dbReference type="PROSITE" id="PS50043"/>
    </source>
</evidence>
<reference evidence="6 7" key="1">
    <citation type="submission" date="2021-04" db="EMBL/GenBank/DDBJ databases">
        <authorList>
            <person name="Pira H."/>
            <person name="Risdian C."/>
            <person name="Wink J."/>
        </authorList>
    </citation>
    <scope>NUCLEOTIDE SEQUENCE [LARGE SCALE GENOMIC DNA]</scope>
    <source>
        <strain evidence="6 7">WHA3</strain>
    </source>
</reference>
<feature type="region of interest" description="Disordered" evidence="4">
    <location>
        <begin position="1"/>
        <end position="21"/>
    </location>
</feature>
<dbReference type="Pfam" id="PF00196">
    <property type="entry name" value="GerE"/>
    <property type="match status" value="1"/>
</dbReference>
<evidence type="ECO:0000256" key="3">
    <source>
        <dbReference type="ARBA" id="ARBA00023163"/>
    </source>
</evidence>
<dbReference type="InterPro" id="IPR000792">
    <property type="entry name" value="Tscrpt_reg_LuxR_C"/>
</dbReference>
<name>A0ABS6SEW2_9SPHN</name>
<dbReference type="PROSITE" id="PS50043">
    <property type="entry name" value="HTH_LUXR_2"/>
    <property type="match status" value="1"/>
</dbReference>
<keyword evidence="1" id="KW-0805">Transcription regulation</keyword>
<feature type="domain" description="HTH luxR-type" evidence="5">
    <location>
        <begin position="41"/>
        <end position="106"/>
    </location>
</feature>
<organism evidence="6 7">
    <name type="scientific">Pacificimonas pallii</name>
    <dbReference type="NCBI Taxonomy" id="2827236"/>
    <lineage>
        <taxon>Bacteria</taxon>
        <taxon>Pseudomonadati</taxon>
        <taxon>Pseudomonadota</taxon>
        <taxon>Alphaproteobacteria</taxon>
        <taxon>Sphingomonadales</taxon>
        <taxon>Sphingosinicellaceae</taxon>
        <taxon>Pacificimonas</taxon>
    </lineage>
</organism>
<dbReference type="PANTHER" id="PTHR44688:SF16">
    <property type="entry name" value="DNA-BINDING TRANSCRIPTIONAL ACTIVATOR DEVR_DOSR"/>
    <property type="match status" value="1"/>
</dbReference>
<evidence type="ECO:0000256" key="1">
    <source>
        <dbReference type="ARBA" id="ARBA00023015"/>
    </source>
</evidence>
<keyword evidence="7" id="KW-1185">Reference proteome</keyword>
<accession>A0ABS6SEW2</accession>
<proteinExistence type="predicted"/>
<evidence type="ECO:0000256" key="4">
    <source>
        <dbReference type="SAM" id="MobiDB-lite"/>
    </source>
</evidence>
<dbReference type="Proteomes" id="UP000722336">
    <property type="component" value="Unassembled WGS sequence"/>
</dbReference>
<dbReference type="EMBL" id="JAGSPA010000003">
    <property type="protein sequence ID" value="MBV7256947.1"/>
    <property type="molecule type" value="Genomic_DNA"/>
</dbReference>
<gene>
    <name evidence="6" type="ORF">KCG44_09150</name>
</gene>
<keyword evidence="2" id="KW-0238">DNA-binding</keyword>
<dbReference type="PANTHER" id="PTHR44688">
    <property type="entry name" value="DNA-BINDING TRANSCRIPTIONAL ACTIVATOR DEVR_DOSR"/>
    <property type="match status" value="1"/>
</dbReference>
<keyword evidence="3" id="KW-0804">Transcription</keyword>